<gene>
    <name evidence="3" type="ORF">B5E75_06775</name>
</gene>
<dbReference type="Proteomes" id="UP000195305">
    <property type="component" value="Unassembled WGS sequence"/>
</dbReference>
<reference evidence="3 4" key="1">
    <citation type="journal article" date="2018" name="BMC Genomics">
        <title>Whole genome sequencing and function prediction of 133 gut anaerobes isolated from chicken caecum in pure cultures.</title>
        <authorList>
            <person name="Medvecky M."/>
            <person name="Cejkova D."/>
            <person name="Polansky O."/>
            <person name="Karasova D."/>
            <person name="Kubasova T."/>
            <person name="Cizek A."/>
            <person name="Rychlik I."/>
        </authorList>
    </citation>
    <scope>NUCLEOTIDE SEQUENCE [LARGE SCALE GENOMIC DNA]</scope>
    <source>
        <strain evidence="3 4">An13</strain>
    </source>
</reference>
<proteinExistence type="predicted"/>
<accession>A0A1Y4SZZ1</accession>
<keyword evidence="1" id="KW-0472">Membrane</keyword>
<dbReference type="Pfam" id="PF01522">
    <property type="entry name" value="Polysacc_deac_1"/>
    <property type="match status" value="1"/>
</dbReference>
<name>A0A1Y4SZZ1_9FIRM</name>
<dbReference type="AlphaFoldDB" id="A0A1Y4SZZ1"/>
<evidence type="ECO:0000256" key="1">
    <source>
        <dbReference type="SAM" id="Phobius"/>
    </source>
</evidence>
<dbReference type="InterPro" id="IPR032179">
    <property type="entry name" value="Cry22Aa_Ig-like"/>
</dbReference>
<dbReference type="GO" id="GO:0005975">
    <property type="term" value="P:carbohydrate metabolic process"/>
    <property type="evidence" value="ECO:0007669"/>
    <property type="project" value="InterPro"/>
</dbReference>
<dbReference type="PANTHER" id="PTHR10587">
    <property type="entry name" value="GLYCOSYL TRANSFERASE-RELATED"/>
    <property type="match status" value="1"/>
</dbReference>
<evidence type="ECO:0000313" key="3">
    <source>
        <dbReference type="EMBL" id="OUQ34502.1"/>
    </source>
</evidence>
<dbReference type="RefSeq" id="WP_087358004.1">
    <property type="nucleotide sequence ID" value="NZ_NFLJ01000016.1"/>
</dbReference>
<keyword evidence="4" id="KW-1185">Reference proteome</keyword>
<dbReference type="PANTHER" id="PTHR10587:SF125">
    <property type="entry name" value="POLYSACCHARIDE DEACETYLASE YHEN-RELATED"/>
    <property type="match status" value="1"/>
</dbReference>
<keyword evidence="1" id="KW-1133">Transmembrane helix</keyword>
<evidence type="ECO:0000259" key="2">
    <source>
        <dbReference type="PROSITE" id="PS51677"/>
    </source>
</evidence>
<dbReference type="Gene3D" id="3.20.20.370">
    <property type="entry name" value="Glycoside hydrolase/deacetylase"/>
    <property type="match status" value="1"/>
</dbReference>
<dbReference type="Pfam" id="PF16403">
    <property type="entry name" value="Bact_surface_Ig-like"/>
    <property type="match status" value="1"/>
</dbReference>
<dbReference type="InterPro" id="IPR011330">
    <property type="entry name" value="Glyco_hydro/deAcase_b/a-brl"/>
</dbReference>
<feature type="transmembrane region" description="Helical" evidence="1">
    <location>
        <begin position="5"/>
        <end position="23"/>
    </location>
</feature>
<dbReference type="PROSITE" id="PS51677">
    <property type="entry name" value="NODB"/>
    <property type="match status" value="1"/>
</dbReference>
<dbReference type="CDD" id="cd10944">
    <property type="entry name" value="CE4_SmPgdA_like"/>
    <property type="match status" value="1"/>
</dbReference>
<dbReference type="EMBL" id="NFLJ01000016">
    <property type="protein sequence ID" value="OUQ34502.1"/>
    <property type="molecule type" value="Genomic_DNA"/>
</dbReference>
<dbReference type="InterPro" id="IPR050248">
    <property type="entry name" value="Polysacc_deacetylase_ArnD"/>
</dbReference>
<dbReference type="SUPFAM" id="SSF88713">
    <property type="entry name" value="Glycoside hydrolase/deacetylase"/>
    <property type="match status" value="1"/>
</dbReference>
<evidence type="ECO:0000313" key="4">
    <source>
        <dbReference type="Proteomes" id="UP000195305"/>
    </source>
</evidence>
<dbReference type="Gene3D" id="2.60.40.10">
    <property type="entry name" value="Immunoglobulins"/>
    <property type="match status" value="1"/>
</dbReference>
<sequence>MKKVFFYSLIFIIACLICIYFYFQPKIIFVDQEIHLALYQEVNPLQYIQKLSHIEIDDIQVDNQVDNGKLGKYQIHYSYQQKTYSLTVYIDDMLAPQFEIQNRTILKNETVKPEELVKNIQDDSDTKVYFVKEYIFDEEKTYQVGVVVEDSYGNKTEKNAYIQVQNQDKQPPTVTGLTPITLLIGDEIDLKKDVVVKDDHDESPLLTIDDSKLNIRQMGEYEVYYHVKDASGNEDTLIRKVEVLSQYDNREALKDGIKTCYLTFDDGPSSNTKEILDILDEYHIKATFFVTGTSPKDFHYIKEAYQKGHTIGLHTYSHDYEYIYSSLKNYISDLNKIKDVVYQQIGKNVDLIRFPGGSSNLVSKKYNEGIMTRLTKKVIDLGYQYYDWTSINGDGEGIKTVDGLIKKAKEEIGEQEDIMFLMHDSGTQENTVKALPAILDYLIEQGYVFQILDETSPTFHHHVQN</sequence>
<organism evidence="3 4">
    <name type="scientific">Massilimicrobiota timonensis</name>
    <dbReference type="NCBI Taxonomy" id="1776392"/>
    <lineage>
        <taxon>Bacteria</taxon>
        <taxon>Bacillati</taxon>
        <taxon>Bacillota</taxon>
        <taxon>Erysipelotrichia</taxon>
        <taxon>Erysipelotrichales</taxon>
        <taxon>Erysipelotrichaceae</taxon>
        <taxon>Massilimicrobiota</taxon>
    </lineage>
</organism>
<dbReference type="InterPro" id="IPR013783">
    <property type="entry name" value="Ig-like_fold"/>
</dbReference>
<protein>
    <submittedName>
        <fullName evidence="3">Polysaccharide deacetylase</fullName>
    </submittedName>
</protein>
<dbReference type="PROSITE" id="PS51257">
    <property type="entry name" value="PROKAR_LIPOPROTEIN"/>
    <property type="match status" value="1"/>
</dbReference>
<feature type="domain" description="NodB homology" evidence="2">
    <location>
        <begin position="258"/>
        <end position="450"/>
    </location>
</feature>
<comment type="caution">
    <text evidence="3">The sequence shown here is derived from an EMBL/GenBank/DDBJ whole genome shotgun (WGS) entry which is preliminary data.</text>
</comment>
<dbReference type="GO" id="GO:0016810">
    <property type="term" value="F:hydrolase activity, acting on carbon-nitrogen (but not peptide) bonds"/>
    <property type="evidence" value="ECO:0007669"/>
    <property type="project" value="InterPro"/>
</dbReference>
<keyword evidence="1" id="KW-0812">Transmembrane</keyword>
<dbReference type="OrthoDB" id="9806342at2"/>
<dbReference type="InterPro" id="IPR002509">
    <property type="entry name" value="NODB_dom"/>
</dbReference>